<dbReference type="Proteomes" id="UP000800096">
    <property type="component" value="Unassembled WGS sequence"/>
</dbReference>
<proteinExistence type="predicted"/>
<dbReference type="EMBL" id="ML979140">
    <property type="protein sequence ID" value="KAF1912261.1"/>
    <property type="molecule type" value="Genomic_DNA"/>
</dbReference>
<accession>A0A6A5Q9F3</accession>
<evidence type="ECO:0000256" key="1">
    <source>
        <dbReference type="SAM" id="MobiDB-lite"/>
    </source>
</evidence>
<feature type="compositionally biased region" description="Acidic residues" evidence="1">
    <location>
        <begin position="48"/>
        <end position="68"/>
    </location>
</feature>
<dbReference type="OrthoDB" id="5335351at2759"/>
<sequence>MDGAPGPKSEPPTPQNHEAPRPPVRRVSSEETERPPSAQQSNKNVGHEEEEDEVDEKETDEDDIDSDPAEQIREFNWHELHQRYHDVMNDCHIQEAQLAQEWESLMNYFRVWAESGHDHETDRTFQRLKTRTSYVQHSEATLEQKRSHYISVVKAFESALSLLKATSFAR</sequence>
<dbReference type="AlphaFoldDB" id="A0A6A5Q9F3"/>
<evidence type="ECO:0000313" key="3">
    <source>
        <dbReference type="Proteomes" id="UP000800096"/>
    </source>
</evidence>
<name>A0A6A5Q9F3_AMPQU</name>
<feature type="region of interest" description="Disordered" evidence="1">
    <location>
        <begin position="1"/>
        <end position="70"/>
    </location>
</feature>
<keyword evidence="3" id="KW-1185">Reference proteome</keyword>
<reference evidence="2" key="1">
    <citation type="journal article" date="2020" name="Stud. Mycol.">
        <title>101 Dothideomycetes genomes: a test case for predicting lifestyles and emergence of pathogens.</title>
        <authorList>
            <person name="Haridas S."/>
            <person name="Albert R."/>
            <person name="Binder M."/>
            <person name="Bloem J."/>
            <person name="Labutti K."/>
            <person name="Salamov A."/>
            <person name="Andreopoulos B."/>
            <person name="Baker S."/>
            <person name="Barry K."/>
            <person name="Bills G."/>
            <person name="Bluhm B."/>
            <person name="Cannon C."/>
            <person name="Castanera R."/>
            <person name="Culley D."/>
            <person name="Daum C."/>
            <person name="Ezra D."/>
            <person name="Gonzalez J."/>
            <person name="Henrissat B."/>
            <person name="Kuo A."/>
            <person name="Liang C."/>
            <person name="Lipzen A."/>
            <person name="Lutzoni F."/>
            <person name="Magnuson J."/>
            <person name="Mondo S."/>
            <person name="Nolan M."/>
            <person name="Ohm R."/>
            <person name="Pangilinan J."/>
            <person name="Park H.-J."/>
            <person name="Ramirez L."/>
            <person name="Alfaro M."/>
            <person name="Sun H."/>
            <person name="Tritt A."/>
            <person name="Yoshinaga Y."/>
            <person name="Zwiers L.-H."/>
            <person name="Turgeon B."/>
            <person name="Goodwin S."/>
            <person name="Spatafora J."/>
            <person name="Crous P."/>
            <person name="Grigoriev I."/>
        </authorList>
    </citation>
    <scope>NUCLEOTIDE SEQUENCE</scope>
    <source>
        <strain evidence="2">HMLAC05119</strain>
    </source>
</reference>
<protein>
    <submittedName>
        <fullName evidence="2">Uncharacterized protein</fullName>
    </submittedName>
</protein>
<organism evidence="2 3">
    <name type="scientific">Ampelomyces quisqualis</name>
    <name type="common">Powdery mildew agent</name>
    <dbReference type="NCBI Taxonomy" id="50730"/>
    <lineage>
        <taxon>Eukaryota</taxon>
        <taxon>Fungi</taxon>
        <taxon>Dikarya</taxon>
        <taxon>Ascomycota</taxon>
        <taxon>Pezizomycotina</taxon>
        <taxon>Dothideomycetes</taxon>
        <taxon>Pleosporomycetidae</taxon>
        <taxon>Pleosporales</taxon>
        <taxon>Pleosporineae</taxon>
        <taxon>Phaeosphaeriaceae</taxon>
        <taxon>Ampelomyces</taxon>
    </lineage>
</organism>
<evidence type="ECO:0000313" key="2">
    <source>
        <dbReference type="EMBL" id="KAF1912261.1"/>
    </source>
</evidence>
<gene>
    <name evidence="2" type="ORF">BDU57DRAFT_458291</name>
</gene>